<name>A0ABR9LZ38_9ACTN</name>
<accession>A0ABR9LZ38</accession>
<dbReference type="Proteomes" id="UP000633509">
    <property type="component" value="Unassembled WGS sequence"/>
</dbReference>
<evidence type="ECO:0000313" key="2">
    <source>
        <dbReference type="Proteomes" id="UP000633509"/>
    </source>
</evidence>
<evidence type="ECO:0000313" key="1">
    <source>
        <dbReference type="EMBL" id="MBE1585886.1"/>
    </source>
</evidence>
<protein>
    <submittedName>
        <fullName evidence="1">Uncharacterized protein</fullName>
    </submittedName>
</protein>
<reference evidence="1 2" key="1">
    <citation type="submission" date="2020-10" db="EMBL/GenBank/DDBJ databases">
        <title>Sequencing the genomes of 1000 actinobacteria strains.</title>
        <authorList>
            <person name="Klenk H.-P."/>
        </authorList>
    </citation>
    <scope>NUCLEOTIDE SEQUENCE [LARGE SCALE GENOMIC DNA]</scope>
    <source>
        <strain evidence="1 2">DSM 43173</strain>
    </source>
</reference>
<dbReference type="EMBL" id="JADBEK010000001">
    <property type="protein sequence ID" value="MBE1585886.1"/>
    <property type="molecule type" value="Genomic_DNA"/>
</dbReference>
<keyword evidence="2" id="KW-1185">Reference proteome</keyword>
<organism evidence="1 2">
    <name type="scientific">Nonomuraea angiospora</name>
    <dbReference type="NCBI Taxonomy" id="46172"/>
    <lineage>
        <taxon>Bacteria</taxon>
        <taxon>Bacillati</taxon>
        <taxon>Actinomycetota</taxon>
        <taxon>Actinomycetes</taxon>
        <taxon>Streptosporangiales</taxon>
        <taxon>Streptosporangiaceae</taxon>
        <taxon>Nonomuraea</taxon>
    </lineage>
</organism>
<gene>
    <name evidence="1" type="ORF">H4W80_004144</name>
</gene>
<sequence length="60" mass="6472">MVSIESNLIVWALGNHGRTKGLLVNKIGDYRGRVVLPAGTRCATIQARGKRPRSSALLAK</sequence>
<dbReference type="RefSeq" id="WP_192786551.1">
    <property type="nucleotide sequence ID" value="NZ_JADBEK010000001.1"/>
</dbReference>
<proteinExistence type="predicted"/>
<comment type="caution">
    <text evidence="1">The sequence shown here is derived from an EMBL/GenBank/DDBJ whole genome shotgun (WGS) entry which is preliminary data.</text>
</comment>